<proteinExistence type="predicted"/>
<dbReference type="InterPro" id="IPR003594">
    <property type="entry name" value="HATPase_dom"/>
</dbReference>
<dbReference type="Gene3D" id="3.30.450.40">
    <property type="match status" value="1"/>
</dbReference>
<dbReference type="InterPro" id="IPR029016">
    <property type="entry name" value="GAF-like_dom_sf"/>
</dbReference>
<dbReference type="PANTHER" id="PTHR43047:SF78">
    <property type="entry name" value="SENSORY_REGULATORY PROTEIN RPFC"/>
    <property type="match status" value="1"/>
</dbReference>
<evidence type="ECO:0000256" key="6">
    <source>
        <dbReference type="ARBA" id="ARBA00022777"/>
    </source>
</evidence>
<dbReference type="Gene3D" id="1.10.287.130">
    <property type="match status" value="1"/>
</dbReference>
<dbReference type="Proteomes" id="UP001523565">
    <property type="component" value="Unassembled WGS sequence"/>
</dbReference>
<dbReference type="InterPro" id="IPR000014">
    <property type="entry name" value="PAS"/>
</dbReference>
<dbReference type="Pfam" id="PF02518">
    <property type="entry name" value="HATPase_c"/>
    <property type="match status" value="1"/>
</dbReference>
<keyword evidence="6" id="KW-0418">Kinase</keyword>
<evidence type="ECO:0000256" key="4">
    <source>
        <dbReference type="ARBA" id="ARBA00022553"/>
    </source>
</evidence>
<dbReference type="SMART" id="SM00448">
    <property type="entry name" value="REC"/>
    <property type="match status" value="1"/>
</dbReference>
<accession>A0ABT1EKG8</accession>
<dbReference type="Gene3D" id="3.30.450.20">
    <property type="entry name" value="PAS domain"/>
    <property type="match status" value="1"/>
</dbReference>
<dbReference type="SMART" id="SM00388">
    <property type="entry name" value="HisKA"/>
    <property type="match status" value="1"/>
</dbReference>
<dbReference type="SUPFAM" id="SSF47384">
    <property type="entry name" value="Homodimeric domain of signal transducing histidine kinase"/>
    <property type="match status" value="1"/>
</dbReference>
<evidence type="ECO:0000256" key="9">
    <source>
        <dbReference type="PROSITE-ProRule" id="PRU00169"/>
    </source>
</evidence>
<evidence type="ECO:0000313" key="14">
    <source>
        <dbReference type="Proteomes" id="UP001523565"/>
    </source>
</evidence>
<name>A0ABT1EKG8_9FIRM</name>
<dbReference type="InterPro" id="IPR004358">
    <property type="entry name" value="Sig_transdc_His_kin-like_C"/>
</dbReference>
<dbReference type="InterPro" id="IPR005467">
    <property type="entry name" value="His_kinase_dom"/>
</dbReference>
<protein>
    <recommendedName>
        <fullName evidence="3">Stage 0 sporulation protein A homolog</fullName>
        <ecNumber evidence="2">2.7.13.3</ecNumber>
    </recommendedName>
</protein>
<dbReference type="CDD" id="cd17546">
    <property type="entry name" value="REC_hyHK_CKI1_RcsC-like"/>
    <property type="match status" value="1"/>
</dbReference>
<dbReference type="InterPro" id="IPR036890">
    <property type="entry name" value="HATPase_C_sf"/>
</dbReference>
<dbReference type="RefSeq" id="WP_262070066.1">
    <property type="nucleotide sequence ID" value="NZ_JAMXOC010000025.1"/>
</dbReference>
<reference evidence="13 14" key="1">
    <citation type="journal article" date="2022" name="Genome Biol. Evol.">
        <title>Host diet, physiology and behaviors set the stage for Lachnospiraceae cladogenesis.</title>
        <authorList>
            <person name="Vera-Ponce De Leon A."/>
            <person name="Schneider M."/>
            <person name="Jahnes B.C."/>
            <person name="Sadowski V."/>
            <person name="Camuy-Velez L.A."/>
            <person name="Duan J."/>
            <person name="Sabree Z.L."/>
        </authorList>
    </citation>
    <scope>NUCLEOTIDE SEQUENCE [LARGE SCALE GENOMIC DNA]</scope>
    <source>
        <strain evidence="13 14">PAL227</strain>
    </source>
</reference>
<dbReference type="InterPro" id="IPR019494">
    <property type="entry name" value="FIST_C"/>
</dbReference>
<dbReference type="InterPro" id="IPR036097">
    <property type="entry name" value="HisK_dim/P_sf"/>
</dbReference>
<keyword evidence="4 9" id="KW-0597">Phosphoprotein</keyword>
<dbReference type="SMART" id="SM00897">
    <property type="entry name" value="FIST"/>
    <property type="match status" value="1"/>
</dbReference>
<evidence type="ECO:0000256" key="1">
    <source>
        <dbReference type="ARBA" id="ARBA00000085"/>
    </source>
</evidence>
<keyword evidence="5" id="KW-0808">Transferase</keyword>
<evidence type="ECO:0000256" key="7">
    <source>
        <dbReference type="ARBA" id="ARBA00023012"/>
    </source>
</evidence>
<comment type="catalytic activity">
    <reaction evidence="1">
        <text>ATP + protein L-histidine = ADP + protein N-phospho-L-histidine.</text>
        <dbReference type="EC" id="2.7.13.3"/>
    </reaction>
</comment>
<dbReference type="SUPFAM" id="SSF52172">
    <property type="entry name" value="CheY-like"/>
    <property type="match status" value="1"/>
</dbReference>
<dbReference type="EC" id="2.7.13.3" evidence="2"/>
<dbReference type="Pfam" id="PF00512">
    <property type="entry name" value="HisKA"/>
    <property type="match status" value="1"/>
</dbReference>
<feature type="coiled-coil region" evidence="10">
    <location>
        <begin position="734"/>
        <end position="764"/>
    </location>
</feature>
<comment type="function">
    <text evidence="8">May play the central regulatory role in sporulation. It may be an element of the effector pathway responsible for the activation of sporulation genes in response to nutritional stress. Spo0A may act in concert with spo0H (a sigma factor) to control the expression of some genes that are critical to the sporulation process.</text>
</comment>
<keyword evidence="7" id="KW-0902">Two-component regulatory system</keyword>
<sequence>MRVAVGYGDNPEGYQAAKAACINALEKSQNVQKPDVALLFHTAALTEKEVRRGVTETIGEILIYGGGTVGVITNDIFGYAGNQVGVALFWLEDSCLDVLSLGNLSEGEAGVGKELGEKLRGQGVTRESSLMLFYDAVNAKQGGIIMATYLLEGLKKGLGFMPELVGAGLQGDHMCAPVKQFLGERITESEAMTLSFSDDIAIDNVIMHGCEPASTYFTVTKAEEQTILEINGEPAIPFIEKALGGRIHAEQFPFFLIFGINHGEDWAPYDENNYASRLCLGIDKERAGIVMFEPDMQEGTRFQIMYRSLKLDYMRPKVRELFSPENLEGKEPLFALYIDCAGRCAGYSGKDLEDAVVIQEEIGDKVPLLGLYTGVEIAPIGGQSRGLDWTGVLCLVSKKTGAIKKKEVASEWEDKEDGRKVTTPATTEALEALISTNAAKALELDAESVTIRQELEQKRRGFSLLVELSTTLHSSEDFEESFGLATRRINAALNMQKTVVFVAQKNGKYKAEILQGFTPEETYRITDRAIELPTVMLADKRAVIINSDTSLEFLQDIREFLGLRYFVSMPIVLGAETVAVLVTGRMEEQTPFLSKLGEGDGETVQAIAAQLASVMASQRLMVSEERSRIMVDNMPLVNMVIDDEMRVIDCNEQAVSFFGAKDKKDVIQHYQQFLYSNNGKYGETEGEKHLLKAFLDGRDIFRWSHKRADGKDLVAEVTLVRVPNGERYNVICHLRDLTAERESMEEMQRAKELAEENVRQKNEFLASISHEVRTPLNSILAMAREASKLEESEEGNKILKNGVHSAHLLAASVDALLDFSQAEAGMIKPVEKEFSPGEAIDSVAEILKEEAKLKDLDLEVRYEGAPIAEKLIGDGVRLEQILYNLVANGIKFTRTGGVTIHVSERPSPATKGITLTIAVEDTGVGISEESREKLFVPLTQVDTAYDKKSEGMGMGLALSKTLASLLGGEIMYASRSGGGSIFTVAIPFALAGKQEKPDYGRLAGKKVLVVEDNMINQIIMVELLKKVGIEVSTAGDGLEALEALKKSAFDVVLMDVQMPRMDGLTATEEIRKQKKYHDLPIIAVTAHASPEHREESRRSGMNGHLTKPVEVDELYQTVLTYI</sequence>
<evidence type="ECO:0000259" key="11">
    <source>
        <dbReference type="PROSITE" id="PS50109"/>
    </source>
</evidence>
<dbReference type="SUPFAM" id="SSF55785">
    <property type="entry name" value="PYP-like sensor domain (PAS domain)"/>
    <property type="match status" value="1"/>
</dbReference>
<gene>
    <name evidence="13" type="ORF">NK118_13115</name>
</gene>
<dbReference type="InterPro" id="IPR001789">
    <property type="entry name" value="Sig_transdc_resp-reg_receiver"/>
</dbReference>
<dbReference type="SUPFAM" id="SSF55781">
    <property type="entry name" value="GAF domain-like"/>
    <property type="match status" value="1"/>
</dbReference>
<organism evidence="13 14">
    <name type="scientific">Ohessyouella blattaphilus</name>
    <dbReference type="NCBI Taxonomy" id="2949333"/>
    <lineage>
        <taxon>Bacteria</taxon>
        <taxon>Bacillati</taxon>
        <taxon>Bacillota</taxon>
        <taxon>Clostridia</taxon>
        <taxon>Lachnospirales</taxon>
        <taxon>Lachnospiraceae</taxon>
        <taxon>Ohessyouella</taxon>
    </lineage>
</organism>
<dbReference type="Pfam" id="PF08495">
    <property type="entry name" value="FIST"/>
    <property type="match status" value="1"/>
</dbReference>
<comment type="caution">
    <text evidence="13">The sequence shown here is derived from an EMBL/GenBank/DDBJ whole genome shotgun (WGS) entry which is preliminary data.</text>
</comment>
<evidence type="ECO:0000259" key="12">
    <source>
        <dbReference type="PROSITE" id="PS50110"/>
    </source>
</evidence>
<dbReference type="Pfam" id="PF13426">
    <property type="entry name" value="PAS_9"/>
    <property type="match status" value="1"/>
</dbReference>
<dbReference type="CDD" id="cd16922">
    <property type="entry name" value="HATPase_EvgS-ArcB-TorS-like"/>
    <property type="match status" value="1"/>
</dbReference>
<dbReference type="SMART" id="SM01204">
    <property type="entry name" value="FIST_C"/>
    <property type="match status" value="1"/>
</dbReference>
<dbReference type="PROSITE" id="PS50109">
    <property type="entry name" value="HIS_KIN"/>
    <property type="match status" value="1"/>
</dbReference>
<dbReference type="InterPro" id="IPR013702">
    <property type="entry name" value="FIST_domain_N"/>
</dbReference>
<dbReference type="Pfam" id="PF10442">
    <property type="entry name" value="FIST_C"/>
    <property type="match status" value="1"/>
</dbReference>
<feature type="domain" description="Histidine kinase" evidence="11">
    <location>
        <begin position="767"/>
        <end position="990"/>
    </location>
</feature>
<dbReference type="SUPFAM" id="SSF55874">
    <property type="entry name" value="ATPase domain of HSP90 chaperone/DNA topoisomerase II/histidine kinase"/>
    <property type="match status" value="1"/>
</dbReference>
<dbReference type="EMBL" id="JAMZFV010000025">
    <property type="protein sequence ID" value="MCP1111189.1"/>
    <property type="molecule type" value="Genomic_DNA"/>
</dbReference>
<feature type="domain" description="Response regulatory" evidence="12">
    <location>
        <begin position="1006"/>
        <end position="1122"/>
    </location>
</feature>
<dbReference type="Pfam" id="PF01590">
    <property type="entry name" value="GAF"/>
    <property type="match status" value="1"/>
</dbReference>
<evidence type="ECO:0000256" key="3">
    <source>
        <dbReference type="ARBA" id="ARBA00018672"/>
    </source>
</evidence>
<dbReference type="NCBIfam" id="TIGR00229">
    <property type="entry name" value="sensory_box"/>
    <property type="match status" value="1"/>
</dbReference>
<dbReference type="InterPro" id="IPR003018">
    <property type="entry name" value="GAF"/>
</dbReference>
<evidence type="ECO:0000256" key="8">
    <source>
        <dbReference type="ARBA" id="ARBA00024867"/>
    </source>
</evidence>
<evidence type="ECO:0000256" key="5">
    <source>
        <dbReference type="ARBA" id="ARBA00022679"/>
    </source>
</evidence>
<keyword evidence="10" id="KW-0175">Coiled coil</keyword>
<dbReference type="InterPro" id="IPR003661">
    <property type="entry name" value="HisK_dim/P_dom"/>
</dbReference>
<dbReference type="Gene3D" id="3.30.565.10">
    <property type="entry name" value="Histidine kinase-like ATPase, C-terminal domain"/>
    <property type="match status" value="1"/>
</dbReference>
<evidence type="ECO:0000256" key="10">
    <source>
        <dbReference type="SAM" id="Coils"/>
    </source>
</evidence>
<evidence type="ECO:0000313" key="13">
    <source>
        <dbReference type="EMBL" id="MCP1111189.1"/>
    </source>
</evidence>
<dbReference type="PANTHER" id="PTHR43047">
    <property type="entry name" value="TWO-COMPONENT HISTIDINE PROTEIN KINASE"/>
    <property type="match status" value="1"/>
</dbReference>
<dbReference type="InterPro" id="IPR011006">
    <property type="entry name" value="CheY-like_superfamily"/>
</dbReference>
<keyword evidence="14" id="KW-1185">Reference proteome</keyword>
<dbReference type="Gene3D" id="3.40.50.2300">
    <property type="match status" value="1"/>
</dbReference>
<feature type="modified residue" description="4-aspartylphosphate" evidence="9">
    <location>
        <position position="1055"/>
    </location>
</feature>
<dbReference type="PRINTS" id="PR00344">
    <property type="entry name" value="BCTRLSENSOR"/>
</dbReference>
<dbReference type="InterPro" id="IPR035965">
    <property type="entry name" value="PAS-like_dom_sf"/>
</dbReference>
<evidence type="ECO:0000256" key="2">
    <source>
        <dbReference type="ARBA" id="ARBA00012438"/>
    </source>
</evidence>
<dbReference type="SMART" id="SM00387">
    <property type="entry name" value="HATPase_c"/>
    <property type="match status" value="1"/>
</dbReference>
<dbReference type="CDD" id="cd00082">
    <property type="entry name" value="HisKA"/>
    <property type="match status" value="1"/>
</dbReference>
<dbReference type="PROSITE" id="PS50110">
    <property type="entry name" value="RESPONSE_REGULATORY"/>
    <property type="match status" value="1"/>
</dbReference>
<dbReference type="Pfam" id="PF00072">
    <property type="entry name" value="Response_reg"/>
    <property type="match status" value="1"/>
</dbReference>